<dbReference type="Proteomes" id="UP000265618">
    <property type="component" value="Unassembled WGS sequence"/>
</dbReference>
<keyword evidence="3" id="KW-0804">Transcription</keyword>
<comment type="caution">
    <text evidence="4">The sequence shown here is derived from an EMBL/GenBank/DDBJ whole genome shotgun (WGS) entry which is preliminary data.</text>
</comment>
<evidence type="ECO:0000256" key="3">
    <source>
        <dbReference type="ARBA" id="ARBA00023163"/>
    </source>
</evidence>
<dbReference type="AlphaFoldDB" id="A0A9K3CRU2"/>
<proteinExistence type="inferred from homology"/>
<keyword evidence="5" id="KW-1185">Reference proteome</keyword>
<dbReference type="EMBL" id="BDIP01000593">
    <property type="protein sequence ID" value="GIQ82104.1"/>
    <property type="molecule type" value="Genomic_DNA"/>
</dbReference>
<dbReference type="HAMAP" id="MF_00408">
    <property type="entry name" value="TATA_bind_prot_arch"/>
    <property type="match status" value="1"/>
</dbReference>
<evidence type="ECO:0000313" key="5">
    <source>
        <dbReference type="Proteomes" id="UP000265618"/>
    </source>
</evidence>
<dbReference type="SUPFAM" id="SSF55945">
    <property type="entry name" value="TATA-box binding protein-like"/>
    <property type="match status" value="2"/>
</dbReference>
<dbReference type="OrthoDB" id="2127950at2759"/>
<dbReference type="PRINTS" id="PR00686">
    <property type="entry name" value="TIFACTORIID"/>
</dbReference>
<reference evidence="4 5" key="1">
    <citation type="journal article" date="2018" name="PLoS ONE">
        <title>The draft genome of Kipferlia bialata reveals reductive genome evolution in fornicate parasites.</title>
        <authorList>
            <person name="Tanifuji G."/>
            <person name="Takabayashi S."/>
            <person name="Kume K."/>
            <person name="Takagi M."/>
            <person name="Nakayama T."/>
            <person name="Kamikawa R."/>
            <person name="Inagaki Y."/>
            <person name="Hashimoto T."/>
        </authorList>
    </citation>
    <scope>NUCLEOTIDE SEQUENCE [LARGE SCALE GENOMIC DNA]</scope>
    <source>
        <strain evidence="4">NY0173</strain>
    </source>
</reference>
<dbReference type="Gene3D" id="3.30.310.10">
    <property type="entry name" value="TATA-Binding Protein"/>
    <property type="match status" value="2"/>
</dbReference>
<dbReference type="PANTHER" id="PTHR10126">
    <property type="entry name" value="TATA-BOX BINDING PROTEIN"/>
    <property type="match status" value="1"/>
</dbReference>
<sequence length="214" mass="23870">MDVRAVNTFFSDAPANDEQGSGTWYDALTHTRDYLEPEINNVVATFDLKCKLDLKKIASSISNAEFNVNRNHGCVLRLADPKATMIIHRTGNVVCTGAADVSKCKRACVKCARLMKMLDYPIKGFRGFKVQNIVAKAHVGFRVNVDELFRVHFKFSEYEAEVFPGLIYRLQDPQVTVLIFSTGSVVIAGAKSVQAVNAAFRKMRDLLQAFQVTD</sequence>
<dbReference type="InterPro" id="IPR012295">
    <property type="entry name" value="TBP_dom_sf"/>
</dbReference>
<dbReference type="InterPro" id="IPR000814">
    <property type="entry name" value="TBP"/>
</dbReference>
<evidence type="ECO:0000313" key="4">
    <source>
        <dbReference type="EMBL" id="GIQ82104.1"/>
    </source>
</evidence>
<dbReference type="CDD" id="cd00652">
    <property type="entry name" value="TBP_TLF"/>
    <property type="match status" value="1"/>
</dbReference>
<comment type="similarity">
    <text evidence="1">Belongs to the TBP family.</text>
</comment>
<protein>
    <submittedName>
        <fullName evidence="4">TATA-box binding protein</fullName>
    </submittedName>
</protein>
<dbReference type="GO" id="GO:0003677">
    <property type="term" value="F:DNA binding"/>
    <property type="evidence" value="ECO:0007669"/>
    <property type="project" value="UniProtKB-KW"/>
</dbReference>
<evidence type="ECO:0000256" key="2">
    <source>
        <dbReference type="ARBA" id="ARBA00023125"/>
    </source>
</evidence>
<organism evidence="4 5">
    <name type="scientific">Kipferlia bialata</name>
    <dbReference type="NCBI Taxonomy" id="797122"/>
    <lineage>
        <taxon>Eukaryota</taxon>
        <taxon>Metamonada</taxon>
        <taxon>Carpediemonas-like organisms</taxon>
        <taxon>Kipferlia</taxon>
    </lineage>
</organism>
<name>A0A9K3CRU2_9EUKA</name>
<accession>A0A9K3CRU2</accession>
<evidence type="ECO:0000256" key="1">
    <source>
        <dbReference type="ARBA" id="ARBA00005560"/>
    </source>
</evidence>
<keyword evidence="2" id="KW-0238">DNA-binding</keyword>
<gene>
    <name evidence="4" type="ORF">KIPB_003187</name>
</gene>
<dbReference type="GO" id="GO:0006352">
    <property type="term" value="P:DNA-templated transcription initiation"/>
    <property type="evidence" value="ECO:0007669"/>
    <property type="project" value="InterPro"/>
</dbReference>
<dbReference type="Pfam" id="PF00352">
    <property type="entry name" value="TBP"/>
    <property type="match status" value="2"/>
</dbReference>